<keyword evidence="2" id="KW-1185">Reference proteome</keyword>
<gene>
    <name evidence="1" type="ORF">F511_44466</name>
</gene>
<dbReference type="Proteomes" id="UP000250235">
    <property type="component" value="Unassembled WGS sequence"/>
</dbReference>
<proteinExistence type="predicted"/>
<sequence>MGLSKSIVSLLNVDLRTLINNLQHNSIHNPKPKLYTPPPPLLSCAAAATHAPSPPSPIFAGNLFLGRFDEENPFVKNSSVFLVQPDEGVSVLVVDRIGDYLPQSTEKSRVLVIPVGARHKCQQDRINQRNHGIGHRPPRAAAPPHATHRSHALGCACRMRWPRGAGRDVRAVSRNAVRLMSAASRMASRVHRELMLPAAGRAIAHRLRDVGAPLRAAQADGCRSWRLLAMRAGRATLRAASCAAAVIFVVVAPPPADRRSGESPAMS</sequence>
<accession>A0A2Z7CGF6</accession>
<protein>
    <submittedName>
        <fullName evidence="1">Uncharacterized protein</fullName>
    </submittedName>
</protein>
<evidence type="ECO:0000313" key="2">
    <source>
        <dbReference type="Proteomes" id="UP000250235"/>
    </source>
</evidence>
<reference evidence="1 2" key="1">
    <citation type="journal article" date="2015" name="Proc. Natl. Acad. Sci. U.S.A.">
        <title>The resurrection genome of Boea hygrometrica: A blueprint for survival of dehydration.</title>
        <authorList>
            <person name="Xiao L."/>
            <person name="Yang G."/>
            <person name="Zhang L."/>
            <person name="Yang X."/>
            <person name="Zhao S."/>
            <person name="Ji Z."/>
            <person name="Zhou Q."/>
            <person name="Hu M."/>
            <person name="Wang Y."/>
            <person name="Chen M."/>
            <person name="Xu Y."/>
            <person name="Jin H."/>
            <person name="Xiao X."/>
            <person name="Hu G."/>
            <person name="Bao F."/>
            <person name="Hu Y."/>
            <person name="Wan P."/>
            <person name="Li L."/>
            <person name="Deng X."/>
            <person name="Kuang T."/>
            <person name="Xiang C."/>
            <person name="Zhu J.K."/>
            <person name="Oliver M.J."/>
            <person name="He Y."/>
        </authorList>
    </citation>
    <scope>NUCLEOTIDE SEQUENCE [LARGE SCALE GENOMIC DNA]</scope>
    <source>
        <strain evidence="2">cv. XS01</strain>
    </source>
</reference>
<name>A0A2Z7CGF6_9LAMI</name>
<evidence type="ECO:0000313" key="1">
    <source>
        <dbReference type="EMBL" id="KZV43719.1"/>
    </source>
</evidence>
<dbReference type="EMBL" id="KQ997888">
    <property type="protein sequence ID" value="KZV43719.1"/>
    <property type="molecule type" value="Genomic_DNA"/>
</dbReference>
<dbReference type="AlphaFoldDB" id="A0A2Z7CGF6"/>
<organism evidence="1 2">
    <name type="scientific">Dorcoceras hygrometricum</name>
    <dbReference type="NCBI Taxonomy" id="472368"/>
    <lineage>
        <taxon>Eukaryota</taxon>
        <taxon>Viridiplantae</taxon>
        <taxon>Streptophyta</taxon>
        <taxon>Embryophyta</taxon>
        <taxon>Tracheophyta</taxon>
        <taxon>Spermatophyta</taxon>
        <taxon>Magnoliopsida</taxon>
        <taxon>eudicotyledons</taxon>
        <taxon>Gunneridae</taxon>
        <taxon>Pentapetalae</taxon>
        <taxon>asterids</taxon>
        <taxon>lamiids</taxon>
        <taxon>Lamiales</taxon>
        <taxon>Gesneriaceae</taxon>
        <taxon>Didymocarpoideae</taxon>
        <taxon>Trichosporeae</taxon>
        <taxon>Loxocarpinae</taxon>
        <taxon>Dorcoceras</taxon>
    </lineage>
</organism>